<dbReference type="InterPro" id="IPR046507">
    <property type="entry name" value="DUF6685"/>
</dbReference>
<dbReference type="EMBL" id="CP059440">
    <property type="protein sequence ID" value="QMS63995.1"/>
    <property type="molecule type" value="Genomic_DNA"/>
</dbReference>
<keyword evidence="2" id="KW-0614">Plasmid</keyword>
<geneLocation type="plasmid" evidence="1">
    <name>pCFV_08A1102_P1</name>
</geneLocation>
<sequence>MEKSLMMMIFYKLYESIAKLNKNIKKSLETNQIYEKIINLPFEKINKCKLNLDCFNSDNVSFFIKPKNCYNRKQRTILEDIIQIEESNNIIELDLKRINSISSSKSKSSGYKYKDIYEFGKNVFVERNKKWSLEECIKHTENGLGNKEKIYEIRYYKWNNRYEWLNSDGSHHFAVANYIITNKNINYKIKCQITTYSIKEELKTIIDNYCMFLINDKLQYHLYELFLNTDINIILLESNNCLILIKKNETYKNLIQLMKIIDNKYIFYLNDYLDEKCDFQYKH</sequence>
<organism evidence="2">
    <name type="scientific">Campylobacter fetus</name>
    <dbReference type="NCBI Taxonomy" id="196"/>
    <lineage>
        <taxon>Bacteria</taxon>
        <taxon>Pseudomonadati</taxon>
        <taxon>Campylobacterota</taxon>
        <taxon>Epsilonproteobacteria</taxon>
        <taxon>Campylobacterales</taxon>
        <taxon>Campylobacteraceae</taxon>
        <taxon>Campylobacter</taxon>
    </lineage>
</organism>
<dbReference type="AlphaFoldDB" id="A0A7D7L1S9"/>
<reference evidence="2" key="1">
    <citation type="journal article" date="2021" name="PeerJ">
        <title>A comparison of fourteen fully characterized mammalian-associated Campylobacter fetus isolates suggests that loss of defense mechanisms contribute to high genomic plasticity and subspecies evolution.</title>
        <authorList>
            <person name="Nadin-Davis S.A."/>
            <person name="Chmara J."/>
            <person name="Carrillo C.D."/>
            <person name="Amoako K."/>
            <person name="Goji N."/>
            <person name="Duceppe M.O."/>
            <person name="Devenish J."/>
        </authorList>
    </citation>
    <scope>NUCLEOTIDE SEQUENCE</scope>
    <source>
        <plasmid evidence="1">pCFV_08A1102_P1</plasmid>
        <plasmid evidence="2">pCFV_08A948_P1</plasmid>
    </source>
</reference>
<dbReference type="RefSeq" id="WP_141071217.1">
    <property type="nucleotide sequence ID" value="NZ_CP059440.1"/>
</dbReference>
<name>A0A7D7L1S9_CAMFE</name>
<accession>A0A7D7L1S9</accession>
<geneLocation type="plasmid" evidence="2">
    <name>pCFV_08A948_P1</name>
</geneLocation>
<dbReference type="EMBL" id="CP059442">
    <property type="protein sequence ID" value="QMS65960.1"/>
    <property type="molecule type" value="Genomic_DNA"/>
</dbReference>
<evidence type="ECO:0000313" key="1">
    <source>
        <dbReference type="EMBL" id="QMS63995.1"/>
    </source>
</evidence>
<protein>
    <submittedName>
        <fullName evidence="2">Uncharacterized protein</fullName>
    </submittedName>
</protein>
<dbReference type="Pfam" id="PF20390">
    <property type="entry name" value="DUF6685"/>
    <property type="match status" value="1"/>
</dbReference>
<proteinExistence type="predicted"/>
<gene>
    <name evidence="2" type="ORF">GZ986_010130</name>
    <name evidence="1" type="ORF">GZ987_010180</name>
</gene>
<evidence type="ECO:0000313" key="2">
    <source>
        <dbReference type="EMBL" id="QMS65960.1"/>
    </source>
</evidence>